<dbReference type="InterPro" id="IPR020018">
    <property type="entry name" value="Motility-assoc_lipoprot_GldH"/>
</dbReference>
<evidence type="ECO:0000313" key="2">
    <source>
        <dbReference type="Proteomes" id="UP001589654"/>
    </source>
</evidence>
<dbReference type="Pfam" id="PF14109">
    <property type="entry name" value="GldH_lipo"/>
    <property type="match status" value="1"/>
</dbReference>
<proteinExistence type="predicted"/>
<keyword evidence="1" id="KW-0449">Lipoprotein</keyword>
<evidence type="ECO:0000313" key="1">
    <source>
        <dbReference type="EMBL" id="MFB9212334.1"/>
    </source>
</evidence>
<keyword evidence="2" id="KW-1185">Reference proteome</keyword>
<dbReference type="Proteomes" id="UP001589654">
    <property type="component" value="Unassembled WGS sequence"/>
</dbReference>
<organism evidence="1 2">
    <name type="scientific">Echinicola jeungdonensis</name>
    <dbReference type="NCBI Taxonomy" id="709343"/>
    <lineage>
        <taxon>Bacteria</taxon>
        <taxon>Pseudomonadati</taxon>
        <taxon>Bacteroidota</taxon>
        <taxon>Cytophagia</taxon>
        <taxon>Cytophagales</taxon>
        <taxon>Cyclobacteriaceae</taxon>
        <taxon>Echinicola</taxon>
    </lineage>
</organism>
<dbReference type="NCBIfam" id="TIGR03511">
    <property type="entry name" value="GldH_lipo"/>
    <property type="match status" value="1"/>
</dbReference>
<comment type="caution">
    <text evidence="1">The sequence shown here is derived from an EMBL/GenBank/DDBJ whole genome shotgun (WGS) entry which is preliminary data.</text>
</comment>
<dbReference type="PROSITE" id="PS51257">
    <property type="entry name" value="PROKAR_LIPOPROTEIN"/>
    <property type="match status" value="1"/>
</dbReference>
<accession>A0ABV5J685</accession>
<name>A0ABV5J685_9BACT</name>
<dbReference type="EMBL" id="JBHMEW010000060">
    <property type="protein sequence ID" value="MFB9212334.1"/>
    <property type="molecule type" value="Genomic_DNA"/>
</dbReference>
<gene>
    <name evidence="1" type="ORF">ACFFUR_11005</name>
</gene>
<sequence length="158" mass="18114">MNKPGFGLLYPWGFLILFFISACDTNRVYEEYHGMKNQSWDIADTVSFEVSLSQDYQVASILRVKYNNNYDYHNLYVRYILRDSTGNMMENDLMDLQLFDQKSGRPLGDGFGNSYTKVDTLPLKKLTGGNKASVQFVQYMRSEALNGIESVGIKISKE</sequence>
<protein>
    <submittedName>
        <fullName evidence="1">Gliding motility lipoprotein GldH</fullName>
    </submittedName>
</protein>
<reference evidence="1 2" key="1">
    <citation type="submission" date="2024-09" db="EMBL/GenBank/DDBJ databases">
        <authorList>
            <person name="Sun Q."/>
            <person name="Mori K."/>
        </authorList>
    </citation>
    <scope>NUCLEOTIDE SEQUENCE [LARGE SCALE GENOMIC DNA]</scope>
    <source>
        <strain evidence="1 2">CECT 7682</strain>
    </source>
</reference>
<dbReference type="RefSeq" id="WP_290248303.1">
    <property type="nucleotide sequence ID" value="NZ_JAUFQT010000001.1"/>
</dbReference>